<dbReference type="EMBL" id="BJNF01000029">
    <property type="protein sequence ID" value="GEC15446.1"/>
    <property type="molecule type" value="Genomic_DNA"/>
</dbReference>
<name>A0A4Y3WDV8_NITWI</name>
<evidence type="ECO:0000313" key="2">
    <source>
        <dbReference type="Proteomes" id="UP000318825"/>
    </source>
</evidence>
<evidence type="ECO:0000313" key="1">
    <source>
        <dbReference type="EMBL" id="GEC15446.1"/>
    </source>
</evidence>
<proteinExistence type="predicted"/>
<protein>
    <recommendedName>
        <fullName evidence="3">CHAT domain-containing protein</fullName>
    </recommendedName>
</protein>
<comment type="caution">
    <text evidence="1">The sequence shown here is derived from an EMBL/GenBank/DDBJ whole genome shotgun (WGS) entry which is preliminary data.</text>
</comment>
<dbReference type="Proteomes" id="UP000318825">
    <property type="component" value="Unassembled WGS sequence"/>
</dbReference>
<accession>A0A4Y3WDV8</accession>
<gene>
    <name evidence="1" type="ORF">NWI01_13380</name>
</gene>
<organism evidence="1 2">
    <name type="scientific">Nitrobacter winogradskyi</name>
    <name type="common">Nitrobacter agilis</name>
    <dbReference type="NCBI Taxonomy" id="913"/>
    <lineage>
        <taxon>Bacteria</taxon>
        <taxon>Pseudomonadati</taxon>
        <taxon>Pseudomonadota</taxon>
        <taxon>Alphaproteobacteria</taxon>
        <taxon>Hyphomicrobiales</taxon>
        <taxon>Nitrobacteraceae</taxon>
        <taxon>Nitrobacter</taxon>
    </lineage>
</organism>
<evidence type="ECO:0008006" key="3">
    <source>
        <dbReference type="Google" id="ProtNLM"/>
    </source>
</evidence>
<sequence>MITGALLRNLDLPTYGRVFKEIVVTDASEKTDVEEFRLLDFFKRNGACNGAADLFFLGEAGRPGRLGDFVSIFRGLSDGDGPAFTHIVVVLPPNSDVDLETVAIRGSFSESLSRRLKDPLTPRQIDQAFRNVRVVSAVKLEGVALGDLVAAALPKTGFVIADVALYRAENVEVPSYRPSLPEDLWAPHLHAVVALVEEGCEASKSYVVLDAGKDMVTRPENRDLILTIKGAVTNAERQGSSSLDLALQHEDWRRSAEQGRLDPVLREIDSLDASDQRKTILKAQMFKFAGAFEAARTTLEAGRQHLDGIDPDVALQVAILAEDVDADEVASILLQKAIPELRSLEFLGAGLELADRLGDRVAAAAAEAALSASFPASEALLIHRAKLLVRTRQFREAAKIFREVGPNESDTADFYELLAGALSYETPGDVSATIESFAPRFPARRSNLINFFAQDLEARGHRAIGIGLLLGESGSSSAPKRILVRTALSMVERGRLMLDQTIDEKVVRDVLATAIEYLALHPSDADMRVNLIRVVSPEVLGSIGLPTVAKILLDIAGVRDGIRPSRRIDDREKACPPERLAAVMRHGFDAMAQGGAVMGHFRFPEDALTDPPAAIVRGFAEMIEHMGSRAIDDGDVRAIEACLMMATAIAPLGDEPNEDLVVLRLTAGRLAFTGRMQRARDLAEQGLRMAGDSPHRRRLAWFAFADIYARAGNLIEALVAAAVTLSADSEATWDQIWYESLLLLRLFRDLGILALARPLLEPARLALREMGAENRYADRLDTVELQLDHLEYTGATTAAPAALLDLADRASKNLERVLDSGDEPAPATILLANIQRTANLQNVDLPATAKDVLARALSSAGGGMRALLDAVGSEDPAIGQVVSLAKRLESPRFAENAGYDVRTLVVAARRLLNAGGVIEPATAVYAVEAMSDQAAKLPTGAASDRLLDDPDGPAAAAREISAEGLAVVVLGLAEDGLVRVVAVGRELGPAVVEPSTVFSSSHLADWKKTYPYAYSATLGFNEFFTSTDNIGVSELPERAVLVTGVGLQGFPADLLRVGPDLAGRDRRLATAPSLAWLVASRRLRFKGDGRIAAWIPDAEPEEGLPTLAILSERLRDTFERHEVVLSNGTEPPLGLEGADVVIVAAHGGVAEDKRYFRVVTDDVDLALASSTVSGALGGVGVVILFVCSGGRLDQHPGASTTVGLAKRLLDNGCRAVVAPPWPLQTNVPPRWLPAFLESWSAGAAVIDACFDANVAVRNELGDNPATDLAMAVYGDPLVCSSNKPEVGAVISM</sequence>
<reference evidence="1 2" key="1">
    <citation type="submission" date="2019-06" db="EMBL/GenBank/DDBJ databases">
        <title>Whole genome shotgun sequence of Nitrobacter winogradskyi NBRC 14297.</title>
        <authorList>
            <person name="Hosoyama A."/>
            <person name="Uohara A."/>
            <person name="Ohji S."/>
            <person name="Ichikawa N."/>
        </authorList>
    </citation>
    <scope>NUCLEOTIDE SEQUENCE [LARGE SCALE GENOMIC DNA]</scope>
    <source>
        <strain evidence="1 2">NBRC 14297</strain>
    </source>
</reference>